<accession>A0A0E9RK94</accession>
<dbReference type="EMBL" id="GBXM01079712">
    <property type="protein sequence ID" value="JAH28865.1"/>
    <property type="molecule type" value="Transcribed_RNA"/>
</dbReference>
<reference evidence="1" key="2">
    <citation type="journal article" date="2015" name="Fish Shellfish Immunol.">
        <title>Early steps in the European eel (Anguilla anguilla)-Vibrio vulnificus interaction in the gills: Role of the RtxA13 toxin.</title>
        <authorList>
            <person name="Callol A."/>
            <person name="Pajuelo D."/>
            <person name="Ebbesson L."/>
            <person name="Teles M."/>
            <person name="MacKenzie S."/>
            <person name="Amaro C."/>
        </authorList>
    </citation>
    <scope>NUCLEOTIDE SEQUENCE</scope>
</reference>
<organism evidence="1">
    <name type="scientific">Anguilla anguilla</name>
    <name type="common">European freshwater eel</name>
    <name type="synonym">Muraena anguilla</name>
    <dbReference type="NCBI Taxonomy" id="7936"/>
    <lineage>
        <taxon>Eukaryota</taxon>
        <taxon>Metazoa</taxon>
        <taxon>Chordata</taxon>
        <taxon>Craniata</taxon>
        <taxon>Vertebrata</taxon>
        <taxon>Euteleostomi</taxon>
        <taxon>Actinopterygii</taxon>
        <taxon>Neopterygii</taxon>
        <taxon>Teleostei</taxon>
        <taxon>Anguilliformes</taxon>
        <taxon>Anguillidae</taxon>
        <taxon>Anguilla</taxon>
    </lineage>
</organism>
<dbReference type="AlphaFoldDB" id="A0A0E9RK94"/>
<proteinExistence type="predicted"/>
<reference evidence="1" key="1">
    <citation type="submission" date="2014-11" db="EMBL/GenBank/DDBJ databases">
        <authorList>
            <person name="Amaro Gonzalez C."/>
        </authorList>
    </citation>
    <scope>NUCLEOTIDE SEQUENCE</scope>
</reference>
<sequence length="43" mass="5096">MSLNISHHEYRFLVFFLINLVQLAHAYNVTGNILDRLVYPVTY</sequence>
<name>A0A0E9RK94_ANGAN</name>
<evidence type="ECO:0000313" key="1">
    <source>
        <dbReference type="EMBL" id="JAH28865.1"/>
    </source>
</evidence>
<protein>
    <submittedName>
        <fullName evidence="1">Uncharacterized protein</fullName>
    </submittedName>
</protein>